<dbReference type="EMBL" id="MT670422">
    <property type="protein sequence ID" value="QNO00881.1"/>
    <property type="molecule type" value="Genomic_DNA"/>
</dbReference>
<name>A0A7G9V3M5_9CAUD</name>
<evidence type="ECO:0000313" key="2">
    <source>
        <dbReference type="Proteomes" id="UP000516216"/>
    </source>
</evidence>
<protein>
    <submittedName>
        <fullName evidence="1">Uncharacterized protein</fullName>
    </submittedName>
</protein>
<evidence type="ECO:0000313" key="1">
    <source>
        <dbReference type="EMBL" id="QNO00881.1"/>
    </source>
</evidence>
<organism evidence="1 2">
    <name type="scientific">Pseudomonas phage phiPsa397</name>
    <dbReference type="NCBI Taxonomy" id="1460367"/>
    <lineage>
        <taxon>Viruses</taxon>
        <taxon>Duplodnaviria</taxon>
        <taxon>Heunggongvirae</taxon>
        <taxon>Uroviricota</taxon>
        <taxon>Caudoviricetes</taxon>
        <taxon>Vandenendeviridae</taxon>
        <taxon>Gorskivirinae</taxon>
        <taxon>Otagovirus</taxon>
        <taxon>Otagovirus psa397</taxon>
    </lineage>
</organism>
<accession>A0A7G9V3M5</accession>
<gene>
    <name evidence="1" type="ORF">phiPsa397_055</name>
</gene>
<proteinExistence type="predicted"/>
<keyword evidence="2" id="KW-1185">Reference proteome</keyword>
<reference evidence="1 2" key="1">
    <citation type="submission" date="2020-06" db="EMBL/GenBank/DDBJ databases">
        <title>Characterization of Pseudomonas phiPsa374-like phages.</title>
        <authorList>
            <person name="Warring S."/>
            <person name="Malone L.M."/>
            <person name="Easingwood R.A."/>
            <person name="Rigano L."/>
            <person name="Frampton R.A."/>
            <person name="Lopez Acedo E."/>
            <person name="Templeton M.D."/>
            <person name="Kleffmann T."/>
            <person name="Bostina M."/>
            <person name="Fineran P.C."/>
        </authorList>
    </citation>
    <scope>NUCLEOTIDE SEQUENCE [LARGE SCALE GENOMIC DNA]</scope>
</reference>
<dbReference type="Proteomes" id="UP000516216">
    <property type="component" value="Segment"/>
</dbReference>
<sequence length="50" mass="5769">MKVRVKQRAKRFSSMSCRCCTRIHFKEEAIDKQILKEALEEINGEAVVTG</sequence>